<dbReference type="Proteomes" id="UP000287651">
    <property type="component" value="Unassembled WGS sequence"/>
</dbReference>
<dbReference type="AlphaFoldDB" id="A0A427BBJ8"/>
<gene>
    <name evidence="2" type="ORF">B296_00005591</name>
</gene>
<dbReference type="EMBL" id="AMZH03000068">
    <property type="protein sequence ID" value="RRT85746.1"/>
    <property type="molecule type" value="Genomic_DNA"/>
</dbReference>
<protein>
    <submittedName>
        <fullName evidence="2">Uncharacterized protein</fullName>
    </submittedName>
</protein>
<proteinExistence type="predicted"/>
<feature type="region of interest" description="Disordered" evidence="1">
    <location>
        <begin position="1"/>
        <end position="36"/>
    </location>
</feature>
<comment type="caution">
    <text evidence="2">The sequence shown here is derived from an EMBL/GenBank/DDBJ whole genome shotgun (WGS) entry which is preliminary data.</text>
</comment>
<organism evidence="2 3">
    <name type="scientific">Ensete ventricosum</name>
    <name type="common">Abyssinian banana</name>
    <name type="synonym">Musa ensete</name>
    <dbReference type="NCBI Taxonomy" id="4639"/>
    <lineage>
        <taxon>Eukaryota</taxon>
        <taxon>Viridiplantae</taxon>
        <taxon>Streptophyta</taxon>
        <taxon>Embryophyta</taxon>
        <taxon>Tracheophyta</taxon>
        <taxon>Spermatophyta</taxon>
        <taxon>Magnoliopsida</taxon>
        <taxon>Liliopsida</taxon>
        <taxon>Zingiberales</taxon>
        <taxon>Musaceae</taxon>
        <taxon>Ensete</taxon>
    </lineage>
</organism>
<feature type="compositionally biased region" description="Basic and acidic residues" evidence="1">
    <location>
        <begin position="1"/>
        <end position="10"/>
    </location>
</feature>
<reference evidence="2 3" key="1">
    <citation type="journal article" date="2014" name="Agronomy (Basel)">
        <title>A Draft Genome Sequence for Ensete ventricosum, the Drought-Tolerant Tree Against Hunger.</title>
        <authorList>
            <person name="Harrison J."/>
            <person name="Moore K.A."/>
            <person name="Paszkiewicz K."/>
            <person name="Jones T."/>
            <person name="Grant M."/>
            <person name="Ambacheew D."/>
            <person name="Muzemil S."/>
            <person name="Studholme D.J."/>
        </authorList>
    </citation>
    <scope>NUCLEOTIDE SEQUENCE [LARGE SCALE GENOMIC DNA]</scope>
</reference>
<evidence type="ECO:0000256" key="1">
    <source>
        <dbReference type="SAM" id="MobiDB-lite"/>
    </source>
</evidence>
<evidence type="ECO:0000313" key="2">
    <source>
        <dbReference type="EMBL" id="RRT85746.1"/>
    </source>
</evidence>
<name>A0A427BBJ8_ENSVE</name>
<evidence type="ECO:0000313" key="3">
    <source>
        <dbReference type="Proteomes" id="UP000287651"/>
    </source>
</evidence>
<accession>A0A427BBJ8</accession>
<sequence length="161" mass="17764">MHPTGSEDNRAAGPTWTPGFSQPGAGMTASAHRNPPASRFVRDQMLPPVPGAAVSIHQPPPGTRELLAPCRKSGSSSYWLRSMSVVTDGFSRALARKFNLNSLASWSKDEIEKCLNQLYHIRTWPQRVMGKARYIRTSDMSYKGILARKAITCFVESELSS</sequence>